<sequence>MLGDEYVGEAESVVDGAESFDDVYDMIKNLYLDEMQTENQDGVAWCGKQYHPTDSRDTVDLKAVGEGEQWNVNEGGNFELCSRWRCDASNSGVGSDGKSKRTDNRVSDAERNSIYFDSEFPKDITVSDGSDSNNNSDGNSSDDSDICEDTGAHVHEDDKVCGDRCESMQKRDWVTGVRYKKEMDEFVKCKNSFTPAYRKYLDLPEEVRERV</sequence>
<evidence type="ECO:0000313" key="2">
    <source>
        <dbReference type="EMBL" id="JAG23375.1"/>
    </source>
</evidence>
<gene>
    <name evidence="2" type="ORF">CM83_3511</name>
    <name evidence="3" type="ORF">CM83_3514</name>
    <name evidence="4" type="ORF">g.11075</name>
</gene>
<protein>
    <submittedName>
        <fullName evidence="3">Uncharacterized protein</fullName>
    </submittedName>
</protein>
<evidence type="ECO:0000313" key="4">
    <source>
        <dbReference type="EMBL" id="JAQ13437.1"/>
    </source>
</evidence>
<name>A0A0A9Z3K7_LYGHE</name>
<reference evidence="3" key="2">
    <citation type="submission" date="2014-07" db="EMBL/GenBank/DDBJ databases">
        <authorList>
            <person name="Hull J."/>
        </authorList>
    </citation>
    <scope>NUCLEOTIDE SEQUENCE</scope>
</reference>
<feature type="region of interest" description="Disordered" evidence="1">
    <location>
        <begin position="121"/>
        <end position="149"/>
    </location>
</feature>
<dbReference type="EMBL" id="GDHC01005192">
    <property type="protein sequence ID" value="JAQ13437.1"/>
    <property type="molecule type" value="Transcribed_RNA"/>
</dbReference>
<organism evidence="3">
    <name type="scientific">Lygus hesperus</name>
    <name type="common">Western plant bug</name>
    <dbReference type="NCBI Taxonomy" id="30085"/>
    <lineage>
        <taxon>Eukaryota</taxon>
        <taxon>Metazoa</taxon>
        <taxon>Ecdysozoa</taxon>
        <taxon>Arthropoda</taxon>
        <taxon>Hexapoda</taxon>
        <taxon>Insecta</taxon>
        <taxon>Pterygota</taxon>
        <taxon>Neoptera</taxon>
        <taxon>Paraneoptera</taxon>
        <taxon>Hemiptera</taxon>
        <taxon>Heteroptera</taxon>
        <taxon>Panheteroptera</taxon>
        <taxon>Cimicomorpha</taxon>
        <taxon>Miridae</taxon>
        <taxon>Mirini</taxon>
        <taxon>Lygus</taxon>
    </lineage>
</organism>
<dbReference type="EMBL" id="GBHO01020229">
    <property type="protein sequence ID" value="JAG23375.1"/>
    <property type="molecule type" value="Transcribed_RNA"/>
</dbReference>
<feature type="compositionally biased region" description="Low complexity" evidence="1">
    <location>
        <begin position="127"/>
        <end position="139"/>
    </location>
</feature>
<dbReference type="AlphaFoldDB" id="A0A0A9Z3K7"/>
<evidence type="ECO:0000256" key="1">
    <source>
        <dbReference type="SAM" id="MobiDB-lite"/>
    </source>
</evidence>
<evidence type="ECO:0000313" key="3">
    <source>
        <dbReference type="EMBL" id="JAG37928.1"/>
    </source>
</evidence>
<accession>A0A0A9Z3K7</accession>
<reference evidence="4" key="3">
    <citation type="journal article" date="2016" name="Gigascience">
        <title>De novo construction of an expanded transcriptome assembly for the western tarnished plant bug, Lygus hesperus.</title>
        <authorList>
            <person name="Tassone E.E."/>
            <person name="Geib S.M."/>
            <person name="Hall B."/>
            <person name="Fabrick J.A."/>
            <person name="Brent C.S."/>
            <person name="Hull J.J."/>
        </authorList>
    </citation>
    <scope>NUCLEOTIDE SEQUENCE</scope>
</reference>
<proteinExistence type="predicted"/>
<dbReference type="EMBL" id="GBHO01005676">
    <property type="protein sequence ID" value="JAG37928.1"/>
    <property type="molecule type" value="Transcribed_RNA"/>
</dbReference>
<reference evidence="3" key="1">
    <citation type="journal article" date="2014" name="PLoS ONE">
        <title>Transcriptome-Based Identification of ABC Transporters in the Western Tarnished Plant Bug Lygus hesperus.</title>
        <authorList>
            <person name="Hull J.J."/>
            <person name="Chaney K."/>
            <person name="Geib S.M."/>
            <person name="Fabrick J.A."/>
            <person name="Brent C.S."/>
            <person name="Walsh D."/>
            <person name="Lavine L.C."/>
        </authorList>
    </citation>
    <scope>NUCLEOTIDE SEQUENCE</scope>
</reference>